<accession>A0A508T309</accession>
<dbReference type="Pfam" id="PF01872">
    <property type="entry name" value="RibD_C"/>
    <property type="match status" value="1"/>
</dbReference>
<reference evidence="2" key="1">
    <citation type="submission" date="2019-02" db="EMBL/GenBank/DDBJ databases">
        <authorList>
            <person name="Pothier F.J."/>
        </authorList>
    </citation>
    <scope>NUCLEOTIDE SEQUENCE</scope>
    <source>
        <strain evidence="2">CI-1B</strain>
    </source>
</reference>
<feature type="domain" description="Bacterial bifunctional deaminase-reductase C-terminal" evidence="1">
    <location>
        <begin position="7"/>
        <end position="202"/>
    </location>
</feature>
<dbReference type="RefSeq" id="WP_139858957.1">
    <property type="nucleotide sequence ID" value="NZ_CAADFC020000007.1"/>
</dbReference>
<name>A0A508T309_9BRAD</name>
<keyword evidence="3" id="KW-1185">Reference proteome</keyword>
<comment type="caution">
    <text evidence="2">The sequence shown here is derived from an EMBL/GenBank/DDBJ whole genome shotgun (WGS) entry which is preliminary data.</text>
</comment>
<dbReference type="AlphaFoldDB" id="A0A508T309"/>
<dbReference type="InterPro" id="IPR050765">
    <property type="entry name" value="Riboflavin_Biosynth_HTPR"/>
</dbReference>
<dbReference type="GO" id="GO:0009231">
    <property type="term" value="P:riboflavin biosynthetic process"/>
    <property type="evidence" value="ECO:0007669"/>
    <property type="project" value="InterPro"/>
</dbReference>
<organism evidence="2 3">
    <name type="scientific">Bradyrhizobium ivorense</name>
    <dbReference type="NCBI Taxonomy" id="2511166"/>
    <lineage>
        <taxon>Bacteria</taxon>
        <taxon>Pseudomonadati</taxon>
        <taxon>Pseudomonadota</taxon>
        <taxon>Alphaproteobacteria</taxon>
        <taxon>Hyphomicrobiales</taxon>
        <taxon>Nitrobacteraceae</taxon>
        <taxon>Bradyrhizobium</taxon>
    </lineage>
</organism>
<dbReference type="SUPFAM" id="SSF53597">
    <property type="entry name" value="Dihydrofolate reductase-like"/>
    <property type="match status" value="1"/>
</dbReference>
<dbReference type="Gene3D" id="3.40.430.10">
    <property type="entry name" value="Dihydrofolate Reductase, subunit A"/>
    <property type="match status" value="1"/>
</dbReference>
<evidence type="ECO:0000313" key="3">
    <source>
        <dbReference type="Proteomes" id="UP000328092"/>
    </source>
</evidence>
<dbReference type="PANTHER" id="PTHR38011:SF12">
    <property type="entry name" value="BIFUNCTIONAL DEAMINASE-REDUCTASE DOMAIN PROTEIN"/>
    <property type="match status" value="1"/>
</dbReference>
<proteinExistence type="predicted"/>
<evidence type="ECO:0000259" key="1">
    <source>
        <dbReference type="Pfam" id="PF01872"/>
    </source>
</evidence>
<protein>
    <recommendedName>
        <fullName evidence="1">Bacterial bifunctional deaminase-reductase C-terminal domain-containing protein</fullName>
    </recommendedName>
</protein>
<evidence type="ECO:0000313" key="2">
    <source>
        <dbReference type="EMBL" id="VIO68561.1"/>
    </source>
</evidence>
<dbReference type="PANTHER" id="PTHR38011">
    <property type="entry name" value="DIHYDROFOLATE REDUCTASE FAMILY PROTEIN (AFU_ORTHOLOGUE AFUA_8G06820)"/>
    <property type="match status" value="1"/>
</dbReference>
<sequence length="215" mass="23365">MGKVRTSAFTVSIDGFGAAPNQSLENPFGEGGMILPTWYLGTRTFRAMFGQDGGGTGLDDDFARKSMENVGAWILGRNMFGPVRGPWPDHSWKGWWGDTPPYHTPVFVLTHHARPDLEMQGGTTFHFVTDGIEAALRRAREVAHGKDIRVGGGVSVVRQFLQAGLLDELHVAQSPVLLGAGENLFAGLDLPRLGYQVVTHVASPNATHLTFARRS</sequence>
<dbReference type="EMBL" id="CAADFC020000007">
    <property type="protein sequence ID" value="VIO68561.1"/>
    <property type="molecule type" value="Genomic_DNA"/>
</dbReference>
<dbReference type="Proteomes" id="UP000328092">
    <property type="component" value="Unassembled WGS sequence"/>
</dbReference>
<gene>
    <name evidence="2" type="ORF">CI1B_21830</name>
</gene>
<dbReference type="OrthoDB" id="2313602at2"/>
<dbReference type="InterPro" id="IPR024072">
    <property type="entry name" value="DHFR-like_dom_sf"/>
</dbReference>
<dbReference type="GO" id="GO:0008703">
    <property type="term" value="F:5-amino-6-(5-phosphoribosylamino)uracil reductase activity"/>
    <property type="evidence" value="ECO:0007669"/>
    <property type="project" value="InterPro"/>
</dbReference>
<dbReference type="InterPro" id="IPR002734">
    <property type="entry name" value="RibDG_C"/>
</dbReference>